<name>A0A5C2S718_9APHY</name>
<feature type="region of interest" description="Disordered" evidence="1">
    <location>
        <begin position="394"/>
        <end position="413"/>
    </location>
</feature>
<reference evidence="2" key="1">
    <citation type="journal article" date="2018" name="Genome Biol. Evol.">
        <title>Genomics and development of Lentinus tigrinus, a white-rot wood-decaying mushroom with dimorphic fruiting bodies.</title>
        <authorList>
            <person name="Wu B."/>
            <person name="Xu Z."/>
            <person name="Knudson A."/>
            <person name="Carlson A."/>
            <person name="Chen N."/>
            <person name="Kovaka S."/>
            <person name="LaButti K."/>
            <person name="Lipzen A."/>
            <person name="Pennachio C."/>
            <person name="Riley R."/>
            <person name="Schakwitz W."/>
            <person name="Umezawa K."/>
            <person name="Ohm R.A."/>
            <person name="Grigoriev I.V."/>
            <person name="Nagy L.G."/>
            <person name="Gibbons J."/>
            <person name="Hibbett D."/>
        </authorList>
    </citation>
    <scope>NUCLEOTIDE SEQUENCE [LARGE SCALE GENOMIC DNA]</scope>
    <source>
        <strain evidence="2">ALCF2SS1-6</strain>
    </source>
</reference>
<evidence type="ECO:0008006" key="4">
    <source>
        <dbReference type="Google" id="ProtNLM"/>
    </source>
</evidence>
<dbReference type="Proteomes" id="UP000313359">
    <property type="component" value="Unassembled WGS sequence"/>
</dbReference>
<protein>
    <recommendedName>
        <fullName evidence="4">F-box domain-containing protein</fullName>
    </recommendedName>
</protein>
<sequence length="453" mass="51563">MSVASKTTLGLQMSSTSIPPFQPFPSVFPTEIYEDIITLIHEDRDDGRWRVNLCCCALVSHLWLPWSQRCLYRAIEFTGASEVDSHRLEILLRTLRDSPHLRLCVREFRFREAPLPSQRHYSASWPQKVRLWPVLAAGRLPNLRDLRFTGGGLRRTFCPHPSSFAALTTFRTVTKLRLAMMGFTFTLFFRMLSCLPSLEDVMIHKLSWDDLDRSFPPQSESPLRRRTSLRALRILDRLGLLFGFDCPYTADYARCLWQIIGSFQMTMNTLSLDSFSLYDLQHHSQELPGAFPILHFPQLHSLTLGYDVIRQYDHFASPAGLLDFFRRLDMPVLSTVNLVVHLDRDSLEQFLDGPHPADVFIDPAPDVSAYAIHLSSLRSVNVLYLLCMPSEEPQGLDDSEATNDSTASAPDADAGLSARKDLMDRYLIRAKSWLATSPLYRRGILTVRGAVLG</sequence>
<dbReference type="OrthoDB" id="2753739at2759"/>
<proteinExistence type="predicted"/>
<evidence type="ECO:0000313" key="3">
    <source>
        <dbReference type="Proteomes" id="UP000313359"/>
    </source>
</evidence>
<keyword evidence="3" id="KW-1185">Reference proteome</keyword>
<accession>A0A5C2S718</accession>
<dbReference type="AlphaFoldDB" id="A0A5C2S718"/>
<dbReference type="EMBL" id="ML122273">
    <property type="protein sequence ID" value="RPD58854.1"/>
    <property type="molecule type" value="Genomic_DNA"/>
</dbReference>
<evidence type="ECO:0000313" key="2">
    <source>
        <dbReference type="EMBL" id="RPD58854.1"/>
    </source>
</evidence>
<evidence type="ECO:0000256" key="1">
    <source>
        <dbReference type="SAM" id="MobiDB-lite"/>
    </source>
</evidence>
<gene>
    <name evidence="2" type="ORF">L227DRAFT_178511</name>
</gene>
<organism evidence="2 3">
    <name type="scientific">Lentinus tigrinus ALCF2SS1-6</name>
    <dbReference type="NCBI Taxonomy" id="1328759"/>
    <lineage>
        <taxon>Eukaryota</taxon>
        <taxon>Fungi</taxon>
        <taxon>Dikarya</taxon>
        <taxon>Basidiomycota</taxon>
        <taxon>Agaricomycotina</taxon>
        <taxon>Agaricomycetes</taxon>
        <taxon>Polyporales</taxon>
        <taxon>Polyporaceae</taxon>
        <taxon>Lentinus</taxon>
    </lineage>
</organism>